<sequence length="388" mass="45038">MDRSLINSHLEKVLQSRYFRKSKISCDLLEYLVQASLEEKNPKEFTIGVELFGKKYDHEAKQDSNIRVYIHHVRKKLTEYYENEGAKDPVIFEIERGKYTVRFKTPKDFAKNKQRSYLIPFLLSMAGLLAALFFLLTGNREKPNKFRQLPIWHEMAQNEKKTLLVLGDYFVFNGLLPTGRTGVYRDFSINSEADYEYLLDKKPELIKTISKSNLTYLSKMAAFCESDIYKVFAQTGGEIDVKLLSDIQPTDLKDFNIIFIGNYKNMGIFENLVHEMNFTFSISNAAIPYIISNDPCARVYEAQSDKLKEEDYALVINASGYSDNRFLLFLSSQDIGNISTVKQLTQPEYLKHFQEEQLKPLELIDFKALYKVEGINKTDLSFELIHIE</sequence>
<keyword evidence="1" id="KW-0472">Membrane</keyword>
<keyword evidence="3" id="KW-1185">Reference proteome</keyword>
<name>A0AA42C9I5_9BACT</name>
<dbReference type="EMBL" id="JAPAAF010000005">
    <property type="protein sequence ID" value="MCW0482195.1"/>
    <property type="molecule type" value="Genomic_DNA"/>
</dbReference>
<organism evidence="2 3">
    <name type="scientific">Gaoshiqia sediminis</name>
    <dbReference type="NCBI Taxonomy" id="2986998"/>
    <lineage>
        <taxon>Bacteria</taxon>
        <taxon>Pseudomonadati</taxon>
        <taxon>Bacteroidota</taxon>
        <taxon>Bacteroidia</taxon>
        <taxon>Marinilabiliales</taxon>
        <taxon>Prolixibacteraceae</taxon>
        <taxon>Gaoshiqia</taxon>
    </lineage>
</organism>
<protein>
    <submittedName>
        <fullName evidence="2">Uncharacterized protein</fullName>
    </submittedName>
</protein>
<evidence type="ECO:0000313" key="3">
    <source>
        <dbReference type="Proteomes" id="UP001163821"/>
    </source>
</evidence>
<reference evidence="2" key="1">
    <citation type="submission" date="2022-10" db="EMBL/GenBank/DDBJ databases">
        <title>Gaoshiqiia sediminis gen. nov., sp. nov., isolated from coastal sediment.</title>
        <authorList>
            <person name="Yu W.X."/>
            <person name="Mu D.S."/>
            <person name="Du J.Z."/>
            <person name="Liang Y.Q."/>
        </authorList>
    </citation>
    <scope>NUCLEOTIDE SEQUENCE</scope>
    <source>
        <strain evidence="2">A06</strain>
    </source>
</reference>
<keyword evidence="1" id="KW-1133">Transmembrane helix</keyword>
<evidence type="ECO:0000313" key="2">
    <source>
        <dbReference type="EMBL" id="MCW0482195.1"/>
    </source>
</evidence>
<dbReference type="Proteomes" id="UP001163821">
    <property type="component" value="Unassembled WGS sequence"/>
</dbReference>
<comment type="caution">
    <text evidence="2">The sequence shown here is derived from an EMBL/GenBank/DDBJ whole genome shotgun (WGS) entry which is preliminary data.</text>
</comment>
<dbReference type="RefSeq" id="WP_282590801.1">
    <property type="nucleotide sequence ID" value="NZ_JAPAAF010000005.1"/>
</dbReference>
<keyword evidence="1" id="KW-0812">Transmembrane</keyword>
<proteinExistence type="predicted"/>
<dbReference type="AlphaFoldDB" id="A0AA42C9I5"/>
<gene>
    <name evidence="2" type="ORF">N2K84_05595</name>
</gene>
<feature type="transmembrane region" description="Helical" evidence="1">
    <location>
        <begin position="117"/>
        <end position="136"/>
    </location>
</feature>
<evidence type="ECO:0000256" key="1">
    <source>
        <dbReference type="SAM" id="Phobius"/>
    </source>
</evidence>
<accession>A0AA42C9I5</accession>